<dbReference type="Pfam" id="PF05198">
    <property type="entry name" value="IF3_N"/>
    <property type="match status" value="1"/>
</dbReference>
<evidence type="ECO:0000259" key="5">
    <source>
        <dbReference type="Pfam" id="PF00707"/>
    </source>
</evidence>
<feature type="domain" description="Translation initiation factor 3 C-terminal" evidence="5">
    <location>
        <begin position="155"/>
        <end position="239"/>
    </location>
</feature>
<dbReference type="InParanoid" id="A0A672IZH7"/>
<proteinExistence type="inferred from homology"/>
<accession>A0A672IZH7</accession>
<dbReference type="RefSeq" id="XP_029966530.1">
    <property type="nucleotide sequence ID" value="XM_030110670.1"/>
</dbReference>
<dbReference type="GO" id="GO:0005739">
    <property type="term" value="C:mitochondrion"/>
    <property type="evidence" value="ECO:0007669"/>
    <property type="project" value="TreeGrafter"/>
</dbReference>
<dbReference type="InterPro" id="IPR019815">
    <property type="entry name" value="Translation_initiation_fac_3_C"/>
</dbReference>
<evidence type="ECO:0008006" key="9">
    <source>
        <dbReference type="Google" id="ProtNLM"/>
    </source>
</evidence>
<evidence type="ECO:0000256" key="1">
    <source>
        <dbReference type="ARBA" id="ARBA00005439"/>
    </source>
</evidence>
<dbReference type="OrthoDB" id="21573at2759"/>
<evidence type="ECO:0000256" key="4">
    <source>
        <dbReference type="SAM" id="MobiDB-lite"/>
    </source>
</evidence>
<dbReference type="InterPro" id="IPR036787">
    <property type="entry name" value="T_IF-3_N_sf"/>
</dbReference>
<dbReference type="Proteomes" id="UP000472267">
    <property type="component" value="Chromosome 15"/>
</dbReference>
<dbReference type="GO" id="GO:0032790">
    <property type="term" value="P:ribosome disassembly"/>
    <property type="evidence" value="ECO:0007669"/>
    <property type="project" value="TreeGrafter"/>
</dbReference>
<sequence>MSAGCVRWMLSQAVRSVCGVNLVYRASASRFRICMERQNIAAASWRWSNFSTEVSDTEHTPEPKKKKAALRTNVPIGSVGRKIPHRQIQVISEDGEDLGTLHRADVVRIMDEKGLKLVLLHEKKDPPVYQLMSGKQIHEEQLKQREKKKAKAAQVQVKELTFSAGIASHDLATKLKQAESWLEKKHHVRITLRSAHGDANASPVTALEQMVEQMEVMLGFISKPQAIRDGRAAMCILRPPSAKELQQMKQAGKPPSADATASQSKTSSVSSTDTTEQSPQP</sequence>
<evidence type="ECO:0000259" key="6">
    <source>
        <dbReference type="Pfam" id="PF05198"/>
    </source>
</evidence>
<dbReference type="InterPro" id="IPR019814">
    <property type="entry name" value="Translation_initiation_fac_3_N"/>
</dbReference>
<dbReference type="Gene3D" id="3.30.110.10">
    <property type="entry name" value="Translation initiation factor 3 (IF-3), C-terminal domain"/>
    <property type="match status" value="1"/>
</dbReference>
<reference evidence="7" key="2">
    <citation type="submission" date="2025-08" db="UniProtKB">
        <authorList>
            <consortium name="Ensembl"/>
        </authorList>
    </citation>
    <scope>IDENTIFICATION</scope>
</reference>
<dbReference type="Ensembl" id="ENSSFAT00005048068.1">
    <property type="protein sequence ID" value="ENSSFAP00005046484.1"/>
    <property type="gene ID" value="ENSSFAG00005022662.1"/>
</dbReference>
<keyword evidence="3" id="KW-0648">Protein biosynthesis</keyword>
<dbReference type="SUPFAM" id="SSF54364">
    <property type="entry name" value="Translation initiation factor IF3, N-terminal domain"/>
    <property type="match status" value="1"/>
</dbReference>
<reference evidence="7" key="3">
    <citation type="submission" date="2025-09" db="UniProtKB">
        <authorList>
            <consortium name="Ensembl"/>
        </authorList>
    </citation>
    <scope>IDENTIFICATION</scope>
</reference>
<dbReference type="InterPro" id="IPR001288">
    <property type="entry name" value="Translation_initiation_fac_3"/>
</dbReference>
<dbReference type="GeneID" id="115402185"/>
<keyword evidence="2" id="KW-0396">Initiation factor</keyword>
<protein>
    <recommendedName>
        <fullName evidence="9">Translation initiation factor 3 N-terminal domain-containing protein</fullName>
    </recommendedName>
</protein>
<dbReference type="OMA" id="SAGCVRW"/>
<organism evidence="7 8">
    <name type="scientific">Salarias fasciatus</name>
    <name type="common">Jewelled blenny</name>
    <name type="synonym">Blennius fasciatus</name>
    <dbReference type="NCBI Taxonomy" id="181472"/>
    <lineage>
        <taxon>Eukaryota</taxon>
        <taxon>Metazoa</taxon>
        <taxon>Chordata</taxon>
        <taxon>Craniata</taxon>
        <taxon>Vertebrata</taxon>
        <taxon>Euteleostomi</taxon>
        <taxon>Actinopterygii</taxon>
        <taxon>Neopterygii</taxon>
        <taxon>Teleostei</taxon>
        <taxon>Neoteleostei</taxon>
        <taxon>Acanthomorphata</taxon>
        <taxon>Ovalentaria</taxon>
        <taxon>Blenniimorphae</taxon>
        <taxon>Blenniiformes</taxon>
        <taxon>Blennioidei</taxon>
        <taxon>Blenniidae</taxon>
        <taxon>Salariinae</taxon>
        <taxon>Salarias</taxon>
    </lineage>
</organism>
<gene>
    <name evidence="7" type="primary">mtif3</name>
</gene>
<evidence type="ECO:0000256" key="3">
    <source>
        <dbReference type="ARBA" id="ARBA00022917"/>
    </source>
</evidence>
<evidence type="ECO:0000313" key="8">
    <source>
        <dbReference type="Proteomes" id="UP000472267"/>
    </source>
</evidence>
<feature type="domain" description="Translation initiation factor 3 N-terminal" evidence="6">
    <location>
        <begin position="79"/>
        <end position="147"/>
    </location>
</feature>
<dbReference type="GO" id="GO:0070124">
    <property type="term" value="P:mitochondrial translational initiation"/>
    <property type="evidence" value="ECO:0007669"/>
    <property type="project" value="TreeGrafter"/>
</dbReference>
<dbReference type="RefSeq" id="XP_029966532.1">
    <property type="nucleotide sequence ID" value="XM_030110672.1"/>
</dbReference>
<name>A0A672IZH7_SALFA</name>
<keyword evidence="8" id="KW-1185">Reference proteome</keyword>
<evidence type="ECO:0000313" key="7">
    <source>
        <dbReference type="Ensembl" id="ENSSFAP00005046484.1"/>
    </source>
</evidence>
<evidence type="ECO:0000256" key="2">
    <source>
        <dbReference type="ARBA" id="ARBA00022540"/>
    </source>
</evidence>
<dbReference type="RefSeq" id="XP_029966533.1">
    <property type="nucleotide sequence ID" value="XM_030110673.1"/>
</dbReference>
<reference evidence="7" key="1">
    <citation type="submission" date="2019-06" db="EMBL/GenBank/DDBJ databases">
        <authorList>
            <consortium name="Wellcome Sanger Institute Data Sharing"/>
        </authorList>
    </citation>
    <scope>NUCLEOTIDE SEQUENCE [LARGE SCALE GENOMIC DNA]</scope>
</reference>
<dbReference type="SUPFAM" id="SSF55200">
    <property type="entry name" value="Translation initiation factor IF3, C-terminal domain"/>
    <property type="match status" value="1"/>
</dbReference>
<dbReference type="InterPro" id="IPR036788">
    <property type="entry name" value="T_IF-3_C_sf"/>
</dbReference>
<dbReference type="GO" id="GO:0003743">
    <property type="term" value="F:translation initiation factor activity"/>
    <property type="evidence" value="ECO:0007669"/>
    <property type="project" value="UniProtKB-KW"/>
</dbReference>
<dbReference type="GO" id="GO:0043022">
    <property type="term" value="F:ribosome binding"/>
    <property type="evidence" value="ECO:0007669"/>
    <property type="project" value="TreeGrafter"/>
</dbReference>
<dbReference type="FunCoup" id="A0A672IZH7">
    <property type="interactions" value="47"/>
</dbReference>
<dbReference type="FunFam" id="3.10.20.80:FF:000002">
    <property type="entry name" value="Mitochondrial translational initiation factor 3"/>
    <property type="match status" value="1"/>
</dbReference>
<dbReference type="PANTHER" id="PTHR10938">
    <property type="entry name" value="TRANSLATION INITIATION FACTOR IF-3"/>
    <property type="match status" value="1"/>
</dbReference>
<comment type="similarity">
    <text evidence="1">Belongs to the IF-3 family.</text>
</comment>
<feature type="region of interest" description="Disordered" evidence="4">
    <location>
        <begin position="239"/>
        <end position="281"/>
    </location>
</feature>
<dbReference type="Gene3D" id="3.10.20.80">
    <property type="entry name" value="Translation initiation factor 3 (IF-3), N-terminal domain"/>
    <property type="match status" value="1"/>
</dbReference>
<dbReference type="AlphaFoldDB" id="A0A672IZH7"/>
<feature type="compositionally biased region" description="Low complexity" evidence="4">
    <location>
        <begin position="260"/>
        <end position="281"/>
    </location>
</feature>
<dbReference type="NCBIfam" id="TIGR00168">
    <property type="entry name" value="infC"/>
    <property type="match status" value="1"/>
</dbReference>
<dbReference type="CTD" id="219402"/>
<dbReference type="PANTHER" id="PTHR10938:SF0">
    <property type="entry name" value="TRANSLATION INITIATION FACTOR IF-3, MITOCHONDRIAL"/>
    <property type="match status" value="1"/>
</dbReference>
<dbReference type="Pfam" id="PF00707">
    <property type="entry name" value="IF3_C"/>
    <property type="match status" value="1"/>
</dbReference>